<dbReference type="Gene3D" id="3.30.420.40">
    <property type="match status" value="2"/>
</dbReference>
<dbReference type="AlphaFoldDB" id="A0A7M2REF9"/>
<dbReference type="InterPro" id="IPR000600">
    <property type="entry name" value="ROK"/>
</dbReference>
<evidence type="ECO:0000313" key="3">
    <source>
        <dbReference type="Proteomes" id="UP000593601"/>
    </source>
</evidence>
<dbReference type="KEGG" id="bliq:INP51_12020"/>
<proteinExistence type="inferred from homology"/>
<dbReference type="Pfam" id="PF00480">
    <property type="entry name" value="ROK"/>
    <property type="match status" value="1"/>
</dbReference>
<dbReference type="InterPro" id="IPR043129">
    <property type="entry name" value="ATPase_NBD"/>
</dbReference>
<dbReference type="PANTHER" id="PTHR18964:SF165">
    <property type="entry name" value="BETA-GLUCOSIDE KINASE"/>
    <property type="match status" value="1"/>
</dbReference>
<sequence>MNNTYLGVDIGGTAVKLGLITGDGNLLFTHTSPVNFDKYKTPIMKTVLREIDCFLSKNKLVSSDLLGIGVSATGQIDPKSGIVTGSAGHISNWLLTPVKDLLENRYHLPVSVANDANCAIIGEHWKGCAIGFSDIIMITIGTGIGGGIICNGRLLSGHTGIAGELGHFSIQKDGTMCSCGNIGCYEQYASASALVKAVREALPSFHSYSKTDPDQINGKFIFDQVKAGSIEYQRVVDNWIDNIAMGLTGLIHIFNPELVVIGGGISQQEELLIVPLRERVLSKIMPGFRKDLQFRSAKLDNNAGLIGAVRNLIEKGAA</sequence>
<protein>
    <submittedName>
        <fullName evidence="2">ROK family protein</fullName>
    </submittedName>
</protein>
<organism evidence="2 3">
    <name type="scientific">Blautia liquoris</name>
    <dbReference type="NCBI Taxonomy" id="2779518"/>
    <lineage>
        <taxon>Bacteria</taxon>
        <taxon>Bacillati</taxon>
        <taxon>Bacillota</taxon>
        <taxon>Clostridia</taxon>
        <taxon>Lachnospirales</taxon>
        <taxon>Lachnospiraceae</taxon>
        <taxon>Blautia</taxon>
    </lineage>
</organism>
<dbReference type="PANTHER" id="PTHR18964">
    <property type="entry name" value="ROK (REPRESSOR, ORF, KINASE) FAMILY"/>
    <property type="match status" value="1"/>
</dbReference>
<gene>
    <name evidence="2" type="ORF">INP51_12020</name>
</gene>
<dbReference type="InterPro" id="IPR049874">
    <property type="entry name" value="ROK_cs"/>
</dbReference>
<dbReference type="EMBL" id="CP063304">
    <property type="protein sequence ID" value="QOV18725.1"/>
    <property type="molecule type" value="Genomic_DNA"/>
</dbReference>
<dbReference type="RefSeq" id="WP_193735087.1">
    <property type="nucleotide sequence ID" value="NZ_CP063304.1"/>
</dbReference>
<evidence type="ECO:0000256" key="1">
    <source>
        <dbReference type="ARBA" id="ARBA00006479"/>
    </source>
</evidence>
<dbReference type="PROSITE" id="PS01125">
    <property type="entry name" value="ROK"/>
    <property type="match status" value="1"/>
</dbReference>
<dbReference type="Proteomes" id="UP000593601">
    <property type="component" value="Chromosome"/>
</dbReference>
<dbReference type="SUPFAM" id="SSF53067">
    <property type="entry name" value="Actin-like ATPase domain"/>
    <property type="match status" value="1"/>
</dbReference>
<name>A0A7M2REF9_9FIRM</name>
<comment type="similarity">
    <text evidence="1">Belongs to the ROK (NagC/XylR) family.</text>
</comment>
<reference evidence="2 3" key="1">
    <citation type="submission" date="2020-10" db="EMBL/GenBank/DDBJ databases">
        <title>Blautia liquoris sp.nov., isolated from the mud in a fermentation cellar used for the production of Chinese strong-flavoured liquor.</title>
        <authorList>
            <person name="Lu L."/>
        </authorList>
    </citation>
    <scope>NUCLEOTIDE SEQUENCE [LARGE SCALE GENOMIC DNA]</scope>
    <source>
        <strain evidence="2 3">LZLJ-3</strain>
    </source>
</reference>
<dbReference type="CDD" id="cd24068">
    <property type="entry name" value="ASKHA_NBD_ROK_FnNanK-like"/>
    <property type="match status" value="1"/>
</dbReference>
<evidence type="ECO:0000313" key="2">
    <source>
        <dbReference type="EMBL" id="QOV18725.1"/>
    </source>
</evidence>
<keyword evidence="3" id="KW-1185">Reference proteome</keyword>
<accession>A0A7M2REF9</accession>